<dbReference type="InterPro" id="IPR012902">
    <property type="entry name" value="N_methyl_site"/>
</dbReference>
<keyword evidence="2" id="KW-0812">Transmembrane</keyword>
<evidence type="ECO:0000256" key="1">
    <source>
        <dbReference type="SAM" id="MobiDB-lite"/>
    </source>
</evidence>
<dbReference type="AlphaFoldDB" id="A0A327L7A0"/>
<dbReference type="OrthoDB" id="7366901at2"/>
<dbReference type="SUPFAM" id="SSF54523">
    <property type="entry name" value="Pili subunits"/>
    <property type="match status" value="1"/>
</dbReference>
<evidence type="ECO:0000313" key="4">
    <source>
        <dbReference type="Proteomes" id="UP000249130"/>
    </source>
</evidence>
<dbReference type="EMBL" id="NPEX01000081">
    <property type="protein sequence ID" value="RAI43578.1"/>
    <property type="molecule type" value="Genomic_DNA"/>
</dbReference>
<accession>A0A327L7A0</accession>
<dbReference type="Gene3D" id="3.30.700.10">
    <property type="entry name" value="Glycoprotein, Type 4 Pilin"/>
    <property type="match status" value="1"/>
</dbReference>
<keyword evidence="4" id="KW-1185">Reference proteome</keyword>
<comment type="caution">
    <text evidence="3">The sequence shown here is derived from an EMBL/GenBank/DDBJ whole genome shotgun (WGS) entry which is preliminary data.</text>
</comment>
<feature type="region of interest" description="Disordered" evidence="1">
    <location>
        <begin position="1"/>
        <end position="27"/>
    </location>
</feature>
<dbReference type="Proteomes" id="UP000249130">
    <property type="component" value="Unassembled WGS sequence"/>
</dbReference>
<dbReference type="Pfam" id="PF07963">
    <property type="entry name" value="N_methyl"/>
    <property type="match status" value="1"/>
</dbReference>
<dbReference type="NCBIfam" id="TIGR02532">
    <property type="entry name" value="IV_pilin_GFxxxE"/>
    <property type="match status" value="1"/>
</dbReference>
<evidence type="ECO:0000256" key="2">
    <source>
        <dbReference type="SAM" id="Phobius"/>
    </source>
</evidence>
<keyword evidence="2" id="KW-0472">Membrane</keyword>
<name>A0A327L7A0_9BRAD</name>
<keyword evidence="2" id="KW-1133">Transmembrane helix</keyword>
<reference evidence="3 4" key="1">
    <citation type="submission" date="2017-07" db="EMBL/GenBank/DDBJ databases">
        <title>Draft Genome Sequences of Select Purple Nonsulfur Bacteria.</title>
        <authorList>
            <person name="Lasarre B."/>
            <person name="Mckinlay J.B."/>
        </authorList>
    </citation>
    <scope>NUCLEOTIDE SEQUENCE [LARGE SCALE GENOMIC DNA]</scope>
    <source>
        <strain evidence="3 4">DSM 5909</strain>
    </source>
</reference>
<proteinExistence type="predicted"/>
<feature type="transmembrane region" description="Helical" evidence="2">
    <location>
        <begin position="31"/>
        <end position="53"/>
    </location>
</feature>
<sequence length="176" mass="18678">MARKAAAARRPTSRAGHGDAVTRPQTTGPEAGYTLLEVVCVMAIVAALAALALPRLPLGTSRPRLEAYAVEAASLLKADRTAAIRRRVAVSTEVNAGSRWIRSGVTGRAVRVPDDVRFQATLPQRCNQRPALSTIRFFPSGMSCGGAVVLTRNGVGFEVRVNWLTGGVEIVARQSS</sequence>
<gene>
    <name evidence="3" type="ORF">CH341_13575</name>
</gene>
<evidence type="ECO:0000313" key="3">
    <source>
        <dbReference type="EMBL" id="RAI43578.1"/>
    </source>
</evidence>
<dbReference type="InterPro" id="IPR045584">
    <property type="entry name" value="Pilin-like"/>
</dbReference>
<protein>
    <submittedName>
        <fullName evidence="3">Type II secretion system protein GspH</fullName>
    </submittedName>
</protein>
<organism evidence="3 4">
    <name type="scientific">Rhodoplanes roseus</name>
    <dbReference type="NCBI Taxonomy" id="29409"/>
    <lineage>
        <taxon>Bacteria</taxon>
        <taxon>Pseudomonadati</taxon>
        <taxon>Pseudomonadota</taxon>
        <taxon>Alphaproteobacteria</taxon>
        <taxon>Hyphomicrobiales</taxon>
        <taxon>Nitrobacteraceae</taxon>
        <taxon>Rhodoplanes</taxon>
    </lineage>
</organism>